<organism evidence="10 11">
    <name type="scientific">Mytilus edulis</name>
    <name type="common">Blue mussel</name>
    <dbReference type="NCBI Taxonomy" id="6550"/>
    <lineage>
        <taxon>Eukaryota</taxon>
        <taxon>Metazoa</taxon>
        <taxon>Spiralia</taxon>
        <taxon>Lophotrochozoa</taxon>
        <taxon>Mollusca</taxon>
        <taxon>Bivalvia</taxon>
        <taxon>Autobranchia</taxon>
        <taxon>Pteriomorphia</taxon>
        <taxon>Mytilida</taxon>
        <taxon>Mytiloidea</taxon>
        <taxon>Mytilidae</taxon>
        <taxon>Mytilinae</taxon>
        <taxon>Mytilus</taxon>
    </lineage>
</organism>
<sequence length="1323" mass="149494">MLYESRNYMECDEEQHNPPEDSSTDVETYQIHNIESIQEIQDQSLENNNTENIKEILIEEKEAIKTLNPDDQNEDQKMLPEATEDETLVKRVISPIQPIIKMDTKSQEKKASGQSYENSQNIDKTSMQSTDKKKGSKSSTGTKRSDKDEIIVSQKTRILNLENEIKHMRTVIETIKTQNDQPNQNQTRTDNTTRIDNNQQEWMAHNNMKEMLLEHRLRAIEAQMTQNMCIQTALTTQIALQVKNHPPTNPYMCTGNFPSHPHLMNHGIPQYTHTAYTNQYVPTTNIPMYMPTGMYNQYTMPTEMHNPYTMPTGMQRQGPYTMPTGRQMQSSYTIPTYINQQQTSGVYIPTAPFEVLQRQQGQYQHHNLSNTHINPNIGQQNQRRMNATSHPLNPEPIQQTTKPGLLPHPQNFNKNMNHTGQQNQKNAVRANTIQKQQNINTQRERDRDISIKSKITTLDRRTHNQGLTGTLDQSQRMDTHNEINIPSQDIEKTSKYPDRTLVFPRKPPARSGTSCRKGKDSNPTIEIITNNIEGLKTNITFLHSLDLSKSIVCLQEHFLWDFQIREIKNILPDMENHTRCSDTNDPIDSFKLPKGKAGVSILWPNAWTNSIKKLKDGNERVIAILITASQELCIINAYMPTCNTDSQFEYTECLDIIYDIIQKYQETHKVILCGDLNGTLLSTRSNKHDKMLKNFVAEMGLSTGQDICEKHTFFHHAWSSSSQIDYILVQDKKLVLNYTIDEKSSINLSAHTSVRVITTIDIPAKVKSANKNRKAKYKLQWDQMDTNQYNRLIQQDITAIVDENNINTQVDILTNSLVRAGNITIPTKLLQLKGPKWKASPEVQILIKSCRNIYKQWQEAGKQKEHPLATTLKLEKRKLRSKVRMEQAVSRQSLYQQIMDNPNTQLFYRLINRNRSTTNFYKLLKNQWGIEFHTRRSKKKFCILLRGPEYFCNLCTEGTYQDISGQDSCKSCPAGYYSSTSKDRCNPCESGTYSIGDGSGACLGCASDIDCPCNVEGTCFSLDLCVNTGSGGFLCLGCPTGFIGDGVTCSDIDECSLYKPCWNNSACLNTAPGYQCLACPRGYHSGTYEDGLSINNTVRVFELHNEVLSPTQDQMCYDLDECQTDNGGCDSNAPCVNTIGSYYCGNCGEGYTGIPNIVCYSTNYCQTGQHKCASTATCTYLRPKEYNCECPIGYSGNGRHCGIDTDLDGHPDVSLSCSDWGCKRDNCRTIPNSGQEDVDGDNTGDDCDDDKDNDGKINSIDNCPFKYSFSQVDTDGDGVGDPCDNCPSNVNPDQLDTDGDGTGDDCDTDDDDDGKVMTEVKSK</sequence>
<evidence type="ECO:0000256" key="2">
    <source>
        <dbReference type="ARBA" id="ARBA00022536"/>
    </source>
</evidence>
<dbReference type="SMART" id="SM00179">
    <property type="entry name" value="EGF_CA"/>
    <property type="match status" value="3"/>
</dbReference>
<evidence type="ECO:0000256" key="6">
    <source>
        <dbReference type="ARBA" id="ARBA00023157"/>
    </source>
</evidence>
<comment type="similarity">
    <text evidence="1">Belongs to the thrombospondin family.</text>
</comment>
<dbReference type="EMBL" id="CAJPWZ010001520">
    <property type="protein sequence ID" value="CAG2217264.1"/>
    <property type="molecule type" value="Genomic_DNA"/>
</dbReference>
<feature type="compositionally biased region" description="Basic and acidic residues" evidence="8">
    <location>
        <begin position="102"/>
        <end position="111"/>
    </location>
</feature>
<name>A0A8S3SGD3_MYTED</name>
<keyword evidence="11" id="KW-1185">Reference proteome</keyword>
<evidence type="ECO:0000256" key="8">
    <source>
        <dbReference type="SAM" id="MobiDB-lite"/>
    </source>
</evidence>
<feature type="region of interest" description="Disordered" evidence="8">
    <location>
        <begin position="66"/>
        <end position="149"/>
    </location>
</feature>
<dbReference type="SMART" id="SM00181">
    <property type="entry name" value="EGF"/>
    <property type="match status" value="4"/>
</dbReference>
<dbReference type="PROSITE" id="PS50026">
    <property type="entry name" value="EGF_3"/>
    <property type="match status" value="2"/>
</dbReference>
<dbReference type="InterPro" id="IPR000742">
    <property type="entry name" value="EGF"/>
</dbReference>
<dbReference type="GO" id="GO:0005509">
    <property type="term" value="F:calcium ion binding"/>
    <property type="evidence" value="ECO:0007669"/>
    <property type="project" value="InterPro"/>
</dbReference>
<feature type="compositionally biased region" description="Basic and acidic residues" evidence="8">
    <location>
        <begin position="1314"/>
        <end position="1323"/>
    </location>
</feature>
<dbReference type="SUPFAM" id="SSF57196">
    <property type="entry name" value="EGF/Laminin"/>
    <property type="match status" value="2"/>
</dbReference>
<dbReference type="Pfam" id="PF12947">
    <property type="entry name" value="EGF_3"/>
    <property type="match status" value="1"/>
</dbReference>
<dbReference type="InterPro" id="IPR036691">
    <property type="entry name" value="Endo/exonu/phosph_ase_sf"/>
</dbReference>
<dbReference type="InterPro" id="IPR028974">
    <property type="entry name" value="TSP_type-3_rpt"/>
</dbReference>
<dbReference type="Gene3D" id="4.10.1080.10">
    <property type="entry name" value="TSP type-3 repeat"/>
    <property type="match status" value="1"/>
</dbReference>
<dbReference type="SMART" id="SM01411">
    <property type="entry name" value="Ephrin_rec_like"/>
    <property type="match status" value="1"/>
</dbReference>
<gene>
    <name evidence="10" type="ORF">MEDL_30959</name>
</gene>
<evidence type="ECO:0000256" key="1">
    <source>
        <dbReference type="ARBA" id="ARBA00009456"/>
    </source>
</evidence>
<dbReference type="Pfam" id="PF07645">
    <property type="entry name" value="EGF_CA"/>
    <property type="match status" value="2"/>
</dbReference>
<evidence type="ECO:0000256" key="3">
    <source>
        <dbReference type="ARBA" id="ARBA00022729"/>
    </source>
</evidence>
<dbReference type="GO" id="GO:0007155">
    <property type="term" value="P:cell adhesion"/>
    <property type="evidence" value="ECO:0007669"/>
    <property type="project" value="InterPro"/>
</dbReference>
<evidence type="ECO:0000256" key="5">
    <source>
        <dbReference type="ARBA" id="ARBA00022837"/>
    </source>
</evidence>
<keyword evidence="5" id="KW-0106">Calcium</keyword>
<feature type="compositionally biased region" description="Polar residues" evidence="8">
    <location>
        <begin position="112"/>
        <end position="128"/>
    </location>
</feature>
<dbReference type="Proteomes" id="UP000683360">
    <property type="component" value="Unassembled WGS sequence"/>
</dbReference>
<dbReference type="SUPFAM" id="SSF56219">
    <property type="entry name" value="DNase I-like"/>
    <property type="match status" value="1"/>
</dbReference>
<feature type="region of interest" description="Disordered" evidence="8">
    <location>
        <begin position="493"/>
        <end position="521"/>
    </location>
</feature>
<comment type="caution">
    <text evidence="10">The sequence shown here is derived from an EMBL/GenBank/DDBJ whole genome shotgun (WGS) entry which is preliminary data.</text>
</comment>
<dbReference type="Gene3D" id="3.60.10.10">
    <property type="entry name" value="Endonuclease/exonuclease/phosphatase"/>
    <property type="match status" value="1"/>
</dbReference>
<dbReference type="OrthoDB" id="14563at2759"/>
<keyword evidence="2 7" id="KW-0245">EGF-like domain</keyword>
<feature type="domain" description="EGF-like" evidence="9">
    <location>
        <begin position="1051"/>
        <end position="1089"/>
    </location>
</feature>
<keyword evidence="4" id="KW-0677">Repeat</keyword>
<accession>A0A8S3SGD3</accession>
<feature type="compositionally biased region" description="Acidic residues" evidence="8">
    <location>
        <begin position="1295"/>
        <end position="1313"/>
    </location>
</feature>
<protein>
    <submittedName>
        <fullName evidence="10">THBS2S</fullName>
    </submittedName>
</protein>
<dbReference type="FunFam" id="4.10.1080.10:FF:000004">
    <property type="entry name" value="Cartilage oligomeric matrix protein"/>
    <property type="match status" value="1"/>
</dbReference>
<keyword evidence="6" id="KW-1015">Disulfide bond</keyword>
<dbReference type="Pfam" id="PF02412">
    <property type="entry name" value="TSP_3"/>
    <property type="match status" value="2"/>
</dbReference>
<dbReference type="PROSITE" id="PS01186">
    <property type="entry name" value="EGF_2"/>
    <property type="match status" value="1"/>
</dbReference>
<evidence type="ECO:0000256" key="4">
    <source>
        <dbReference type="ARBA" id="ARBA00022737"/>
    </source>
</evidence>
<dbReference type="InterPro" id="IPR003367">
    <property type="entry name" value="Thrombospondin_3-like_rpt"/>
</dbReference>
<feature type="region of interest" description="Disordered" evidence="8">
    <location>
        <begin position="1280"/>
        <end position="1323"/>
    </location>
</feature>
<feature type="region of interest" description="Disordered" evidence="8">
    <location>
        <begin position="1"/>
        <end position="26"/>
    </location>
</feature>
<proteinExistence type="inferred from homology"/>
<dbReference type="InterPro" id="IPR024731">
    <property type="entry name" value="NELL2-like_EGF"/>
</dbReference>
<dbReference type="InterPro" id="IPR018097">
    <property type="entry name" value="EGF_Ca-bd_CS"/>
</dbReference>
<evidence type="ECO:0000313" key="11">
    <source>
        <dbReference type="Proteomes" id="UP000683360"/>
    </source>
</evidence>
<feature type="domain" description="EGF-like" evidence="9">
    <location>
        <begin position="1161"/>
        <end position="1202"/>
    </location>
</feature>
<dbReference type="CDD" id="cd00054">
    <property type="entry name" value="EGF_CA"/>
    <property type="match status" value="2"/>
</dbReference>
<dbReference type="SUPFAM" id="SSF103647">
    <property type="entry name" value="TSP type-3 repeat"/>
    <property type="match status" value="1"/>
</dbReference>
<evidence type="ECO:0000313" key="10">
    <source>
        <dbReference type="EMBL" id="CAG2217264.1"/>
    </source>
</evidence>
<dbReference type="PANTHER" id="PTHR10199">
    <property type="entry name" value="THROMBOSPONDIN"/>
    <property type="match status" value="1"/>
</dbReference>
<evidence type="ECO:0000256" key="7">
    <source>
        <dbReference type="PROSITE-ProRule" id="PRU00076"/>
    </source>
</evidence>
<dbReference type="Gene3D" id="2.10.25.10">
    <property type="entry name" value="Laminin"/>
    <property type="match status" value="4"/>
</dbReference>
<dbReference type="PANTHER" id="PTHR10199:SF110">
    <property type="entry name" value="TSP C-TERMINAL DOMAIN-CONTAINING PROTEIN"/>
    <property type="match status" value="1"/>
</dbReference>
<evidence type="ECO:0000259" key="9">
    <source>
        <dbReference type="PROSITE" id="PS50026"/>
    </source>
</evidence>
<reference evidence="10" key="1">
    <citation type="submission" date="2021-03" db="EMBL/GenBank/DDBJ databases">
        <authorList>
            <person name="Bekaert M."/>
        </authorList>
    </citation>
    <scope>NUCLEOTIDE SEQUENCE</scope>
</reference>
<comment type="caution">
    <text evidence="7">Lacks conserved residue(s) required for the propagation of feature annotation.</text>
</comment>
<dbReference type="InterPro" id="IPR001881">
    <property type="entry name" value="EGF-like_Ca-bd_dom"/>
</dbReference>
<keyword evidence="3" id="KW-0732">Signal</keyword>
<dbReference type="Gene3D" id="2.10.50.10">
    <property type="entry name" value="Tumor Necrosis Factor Receptor, subunit A, domain 2"/>
    <property type="match status" value="1"/>
</dbReference>
<dbReference type="InterPro" id="IPR049883">
    <property type="entry name" value="NOTCH1_EGF-like"/>
</dbReference>
<dbReference type="PROSITE" id="PS01187">
    <property type="entry name" value="EGF_CA"/>
    <property type="match status" value="2"/>
</dbReference>